<dbReference type="Gene3D" id="3.40.50.2300">
    <property type="match status" value="1"/>
</dbReference>
<keyword evidence="1" id="KW-0597">Phosphoprotein</keyword>
<dbReference type="SMART" id="SM00448">
    <property type="entry name" value="REC"/>
    <property type="match status" value="1"/>
</dbReference>
<sequence>MSKDSIRIFLVDDDEDDRDLFKDAINEIPLKTRINTFTSGIELISLLEHENHNWPQLIFLDLNMPIMGGEECLQRLRSIPKLDSMPIIVYSTIVVDSLADRLSEIGANMYLQKPSSFPQLKSLLEQCITSVLQTKGEGKYPDQFIVREDR</sequence>
<dbReference type="PANTHER" id="PTHR44520">
    <property type="entry name" value="RESPONSE REGULATOR RCP1-RELATED"/>
    <property type="match status" value="1"/>
</dbReference>
<dbReference type="PANTHER" id="PTHR44520:SF2">
    <property type="entry name" value="RESPONSE REGULATOR RCP1"/>
    <property type="match status" value="1"/>
</dbReference>
<dbReference type="SUPFAM" id="SSF52172">
    <property type="entry name" value="CheY-like"/>
    <property type="match status" value="1"/>
</dbReference>
<name>A0ABU3L545_9FLAO</name>
<accession>A0ABU3L545</accession>
<protein>
    <submittedName>
        <fullName evidence="3">Response regulator</fullName>
    </submittedName>
</protein>
<keyword evidence="4" id="KW-1185">Reference proteome</keyword>
<feature type="domain" description="Response regulatory" evidence="2">
    <location>
        <begin position="7"/>
        <end position="128"/>
    </location>
</feature>
<dbReference type="Pfam" id="PF00072">
    <property type="entry name" value="Response_reg"/>
    <property type="match status" value="1"/>
</dbReference>
<dbReference type="InterPro" id="IPR001789">
    <property type="entry name" value="Sig_transdc_resp-reg_receiver"/>
</dbReference>
<gene>
    <name evidence="3" type="ORF">RQM65_09240</name>
</gene>
<dbReference type="Proteomes" id="UP001250656">
    <property type="component" value="Unassembled WGS sequence"/>
</dbReference>
<evidence type="ECO:0000313" key="3">
    <source>
        <dbReference type="EMBL" id="MDT7828845.1"/>
    </source>
</evidence>
<dbReference type="RefSeq" id="WP_314014396.1">
    <property type="nucleotide sequence ID" value="NZ_JAVTTP010000001.1"/>
</dbReference>
<dbReference type="InterPro" id="IPR011006">
    <property type="entry name" value="CheY-like_superfamily"/>
</dbReference>
<dbReference type="EMBL" id="JAVTTP010000001">
    <property type="protein sequence ID" value="MDT7828845.1"/>
    <property type="molecule type" value="Genomic_DNA"/>
</dbReference>
<evidence type="ECO:0000313" key="4">
    <source>
        <dbReference type="Proteomes" id="UP001250656"/>
    </source>
</evidence>
<evidence type="ECO:0000256" key="1">
    <source>
        <dbReference type="PROSITE-ProRule" id="PRU00169"/>
    </source>
</evidence>
<feature type="modified residue" description="4-aspartylphosphate" evidence="1">
    <location>
        <position position="61"/>
    </location>
</feature>
<comment type="caution">
    <text evidence="3">The sequence shown here is derived from an EMBL/GenBank/DDBJ whole genome shotgun (WGS) entry which is preliminary data.</text>
</comment>
<evidence type="ECO:0000259" key="2">
    <source>
        <dbReference type="PROSITE" id="PS50110"/>
    </source>
</evidence>
<dbReference type="InterPro" id="IPR052893">
    <property type="entry name" value="TCS_response_regulator"/>
</dbReference>
<proteinExistence type="predicted"/>
<dbReference type="PROSITE" id="PS50110">
    <property type="entry name" value="RESPONSE_REGULATORY"/>
    <property type="match status" value="1"/>
</dbReference>
<organism evidence="3 4">
    <name type="scientific">Pricia mediterranea</name>
    <dbReference type="NCBI Taxonomy" id="3076079"/>
    <lineage>
        <taxon>Bacteria</taxon>
        <taxon>Pseudomonadati</taxon>
        <taxon>Bacteroidota</taxon>
        <taxon>Flavobacteriia</taxon>
        <taxon>Flavobacteriales</taxon>
        <taxon>Flavobacteriaceae</taxon>
        <taxon>Pricia</taxon>
    </lineage>
</organism>
<reference evidence="3 4" key="1">
    <citation type="submission" date="2023-09" db="EMBL/GenBank/DDBJ databases">
        <title>Novel taxa isolated from Blanes Bay.</title>
        <authorList>
            <person name="Rey-Velasco X."/>
            <person name="Lucena T."/>
        </authorList>
    </citation>
    <scope>NUCLEOTIDE SEQUENCE [LARGE SCALE GENOMIC DNA]</scope>
    <source>
        <strain evidence="3 4">S334</strain>
    </source>
</reference>